<keyword evidence="4" id="KW-1185">Reference proteome</keyword>
<name>A0A1W0X885_HYPEX</name>
<keyword evidence="2" id="KW-0732">Signal</keyword>
<dbReference type="Proteomes" id="UP000192578">
    <property type="component" value="Unassembled WGS sequence"/>
</dbReference>
<evidence type="ECO:0000256" key="1">
    <source>
        <dbReference type="SAM" id="MobiDB-lite"/>
    </source>
</evidence>
<dbReference type="EMBL" id="MTYJ01000011">
    <property type="protein sequence ID" value="OQV23590.1"/>
    <property type="molecule type" value="Genomic_DNA"/>
</dbReference>
<gene>
    <name evidence="3" type="ORF">BV898_02707</name>
</gene>
<comment type="caution">
    <text evidence="3">The sequence shown here is derived from an EMBL/GenBank/DDBJ whole genome shotgun (WGS) entry which is preliminary data.</text>
</comment>
<evidence type="ECO:0000313" key="4">
    <source>
        <dbReference type="Proteomes" id="UP000192578"/>
    </source>
</evidence>
<sequence length="70" mass="7876">MSFVAVVYWLLVFLLIVVMAIDLKRDGVRREIERTLKIPLTPSKAVMDQRKKKAKNGHANGDTVGRVSPV</sequence>
<protein>
    <submittedName>
        <fullName evidence="3">Uncharacterized protein</fullName>
    </submittedName>
</protein>
<feature type="region of interest" description="Disordered" evidence="1">
    <location>
        <begin position="47"/>
        <end position="70"/>
    </location>
</feature>
<feature type="chain" id="PRO_5013139585" evidence="2">
    <location>
        <begin position="21"/>
        <end position="70"/>
    </location>
</feature>
<organism evidence="3 4">
    <name type="scientific">Hypsibius exemplaris</name>
    <name type="common">Freshwater tardigrade</name>
    <dbReference type="NCBI Taxonomy" id="2072580"/>
    <lineage>
        <taxon>Eukaryota</taxon>
        <taxon>Metazoa</taxon>
        <taxon>Ecdysozoa</taxon>
        <taxon>Tardigrada</taxon>
        <taxon>Eutardigrada</taxon>
        <taxon>Parachela</taxon>
        <taxon>Hypsibioidea</taxon>
        <taxon>Hypsibiidae</taxon>
        <taxon>Hypsibius</taxon>
    </lineage>
</organism>
<proteinExistence type="predicted"/>
<evidence type="ECO:0000313" key="3">
    <source>
        <dbReference type="EMBL" id="OQV23590.1"/>
    </source>
</evidence>
<accession>A0A1W0X885</accession>
<feature type="signal peptide" evidence="2">
    <location>
        <begin position="1"/>
        <end position="20"/>
    </location>
</feature>
<dbReference type="AlphaFoldDB" id="A0A1W0X885"/>
<evidence type="ECO:0000256" key="2">
    <source>
        <dbReference type="SAM" id="SignalP"/>
    </source>
</evidence>
<reference evidence="4" key="1">
    <citation type="submission" date="2017-01" db="EMBL/GenBank/DDBJ databases">
        <title>Comparative genomics of anhydrobiosis in the tardigrade Hypsibius dujardini.</title>
        <authorList>
            <person name="Yoshida Y."/>
            <person name="Koutsovoulos G."/>
            <person name="Laetsch D."/>
            <person name="Stevens L."/>
            <person name="Kumar S."/>
            <person name="Horikawa D."/>
            <person name="Ishino K."/>
            <person name="Komine S."/>
            <person name="Tomita M."/>
            <person name="Blaxter M."/>
            <person name="Arakawa K."/>
        </authorList>
    </citation>
    <scope>NUCLEOTIDE SEQUENCE [LARGE SCALE GENOMIC DNA]</scope>
    <source>
        <strain evidence="4">Z151</strain>
    </source>
</reference>